<dbReference type="Proteomes" id="UP000028045">
    <property type="component" value="Unassembled WGS sequence"/>
</dbReference>
<gene>
    <name evidence="3" type="ORF">S7711_07385</name>
</gene>
<feature type="domain" description="Dienelactone hydrolase" evidence="2">
    <location>
        <begin position="31"/>
        <end position="248"/>
    </location>
</feature>
<dbReference type="PANTHER" id="PTHR17630:SF44">
    <property type="entry name" value="PROTEIN AIM2"/>
    <property type="match status" value="1"/>
</dbReference>
<organism evidence="3 4">
    <name type="scientific">Stachybotrys chartarum (strain CBS 109288 / IBT 7711)</name>
    <name type="common">Toxic black mold</name>
    <name type="synonym">Stilbospora chartarum</name>
    <dbReference type="NCBI Taxonomy" id="1280523"/>
    <lineage>
        <taxon>Eukaryota</taxon>
        <taxon>Fungi</taxon>
        <taxon>Dikarya</taxon>
        <taxon>Ascomycota</taxon>
        <taxon>Pezizomycotina</taxon>
        <taxon>Sordariomycetes</taxon>
        <taxon>Hypocreomycetidae</taxon>
        <taxon>Hypocreales</taxon>
        <taxon>Stachybotryaceae</taxon>
        <taxon>Stachybotrys</taxon>
    </lineage>
</organism>
<dbReference type="InterPro" id="IPR002925">
    <property type="entry name" value="Dienelactn_hydro"/>
</dbReference>
<reference evidence="3 4" key="1">
    <citation type="journal article" date="2014" name="BMC Genomics">
        <title>Comparative genome sequencing reveals chemotype-specific gene clusters in the toxigenic black mold Stachybotrys.</title>
        <authorList>
            <person name="Semeiks J."/>
            <person name="Borek D."/>
            <person name="Otwinowski Z."/>
            <person name="Grishin N.V."/>
        </authorList>
    </citation>
    <scope>NUCLEOTIDE SEQUENCE [LARGE SCALE GENOMIC DNA]</scope>
    <source>
        <strain evidence="4">CBS 109288 / IBT 7711</strain>
    </source>
</reference>
<evidence type="ECO:0000256" key="1">
    <source>
        <dbReference type="SAM" id="MobiDB-lite"/>
    </source>
</evidence>
<sequence>MASNPPGECCTKGTLHKGTPRGESVKIDGSIEGYLSRPQGKAKGDTAILCMPDIFGIWPNSQLMADTFADRGYTTLVIDMFNGDQLPPKLPEGLNLMDWFSNGSDGKNPHTPNEIDPVIVKGLQHLRSLGAKRIGAVGYCIGAKYVIRHFKDGIDVGFVAHPSFVQKEELEAITGPLSIAAAEFDDIFPKDKRHESEETLAKVGQPYQINLFSGVHHGFAVRGDPEVKLQRYAKEQAFDQAVAWFDNHLVQ</sequence>
<dbReference type="Gene3D" id="3.40.50.1820">
    <property type="entry name" value="alpha/beta hydrolase"/>
    <property type="match status" value="1"/>
</dbReference>
<dbReference type="GO" id="GO:0016787">
    <property type="term" value="F:hydrolase activity"/>
    <property type="evidence" value="ECO:0007669"/>
    <property type="project" value="InterPro"/>
</dbReference>
<dbReference type="EMBL" id="KL648755">
    <property type="protein sequence ID" value="KEY64021.1"/>
    <property type="molecule type" value="Genomic_DNA"/>
</dbReference>
<feature type="region of interest" description="Disordered" evidence="1">
    <location>
        <begin position="1"/>
        <end position="23"/>
    </location>
</feature>
<evidence type="ECO:0000313" key="4">
    <source>
        <dbReference type="Proteomes" id="UP000028045"/>
    </source>
</evidence>
<dbReference type="OrthoDB" id="17560at2759"/>
<proteinExistence type="predicted"/>
<protein>
    <recommendedName>
        <fullName evidence="2">Dienelactone hydrolase domain-containing protein</fullName>
    </recommendedName>
</protein>
<dbReference type="PANTHER" id="PTHR17630">
    <property type="entry name" value="DIENELACTONE HYDROLASE"/>
    <property type="match status" value="1"/>
</dbReference>
<evidence type="ECO:0000313" key="3">
    <source>
        <dbReference type="EMBL" id="KEY64021.1"/>
    </source>
</evidence>
<evidence type="ECO:0000259" key="2">
    <source>
        <dbReference type="Pfam" id="PF01738"/>
    </source>
</evidence>
<dbReference type="Pfam" id="PF01738">
    <property type="entry name" value="DLH"/>
    <property type="match status" value="1"/>
</dbReference>
<accession>A0A084AFE2</accession>
<dbReference type="HOGENOM" id="CLU_054590_2_1_1"/>
<keyword evidence="4" id="KW-1185">Reference proteome</keyword>
<dbReference type="SUPFAM" id="SSF53474">
    <property type="entry name" value="alpha/beta-Hydrolases"/>
    <property type="match status" value="1"/>
</dbReference>
<dbReference type="AlphaFoldDB" id="A0A084AFE2"/>
<dbReference type="InterPro" id="IPR029058">
    <property type="entry name" value="AB_hydrolase_fold"/>
</dbReference>
<name>A0A084AFE2_STACB</name>